<accession>A0A5J5ESK6</accession>
<dbReference type="Pfam" id="PF10404">
    <property type="entry name" value="BHD_2"/>
    <property type="match status" value="1"/>
</dbReference>
<keyword evidence="5" id="KW-0539">Nucleus</keyword>
<dbReference type="Pfam" id="PF03835">
    <property type="entry name" value="Rad4"/>
    <property type="match status" value="1"/>
</dbReference>
<evidence type="ECO:0000313" key="11">
    <source>
        <dbReference type="Proteomes" id="UP000326924"/>
    </source>
</evidence>
<evidence type="ECO:0000256" key="2">
    <source>
        <dbReference type="ARBA" id="ARBA00009525"/>
    </source>
</evidence>
<evidence type="ECO:0000256" key="6">
    <source>
        <dbReference type="SAM" id="MobiDB-lite"/>
    </source>
</evidence>
<dbReference type="GO" id="GO:0000111">
    <property type="term" value="C:nucleotide-excision repair factor 2 complex"/>
    <property type="evidence" value="ECO:0007669"/>
    <property type="project" value="TreeGrafter"/>
</dbReference>
<keyword evidence="4" id="KW-0234">DNA repair</keyword>
<evidence type="ECO:0000256" key="4">
    <source>
        <dbReference type="ARBA" id="ARBA00023204"/>
    </source>
</evidence>
<protein>
    <submittedName>
        <fullName evidence="10">Rad4 transglutaminase-like domain-containing protein</fullName>
    </submittedName>
</protein>
<sequence>MGPKRKQPAPNPRGAPAKRRRRRQHTSPSPQQKRGLMIPGYSDSESLPSTPSEAPAAPAPEDDEKEEEEEEEEEEEDWEDVLPVSHPPATGNLELTLTAAAAAPADPTKKKKGASLAERRTRVVTHCMHVQFLLFHGWVRNRWACDPEVQAVLLSLVPPQILRDVEKAAERKGKGKEHAADPLLKPLGALLHWWRGRFKITAPTLRKRGYKTQAQLLAERQGEGEKLVFARTGGGEGGTAFRMEGETVKGIEGLREASRECRGSRDLGALLFTALCRALGWEARLVYSLQPLGFGFSAAEMAAPPPKKGKGKRKARDTDSESSSLSSLDSASSSEDEEMGQKHPAVDKDLLYPTFWTELLSPITNTFLTLSAFPSPLIGHTPDLTSKFEPRGKKSADAKQVIAYVISYSSDGSARDVTVRYLSKRVFPGKTKGFRIPISEVPVYAYDGSIVSTRVVDWFSKALRPYLKPREKWTEAEQLEDQELSKASASHVAPNEEKKSRDITSVSGYKNHPEYILERHLKRDEAIAPRKSHVKTLTTGKGDKKVEEKVFLREDVVVCKAVENWYREGRTIREGEQPLKLVKRRAVTLARKREIEEKQREGETAMQGLYSLAQTELYIPPPIVDGVIPTNAFGNIDVYVPSMVPQGAIHLPLRGAAKVARKLGVSYAEAVTGFEFRQQRAVPYVDGIVVAAENGDMIRDAWREAEEERKRKEDGKREAEALARWRRFLLKARVLKRLRQEWGEAHPGEEEREEVNPFVRRDLKKSDAEDADDGGGFLQDEDAEGGGFLLDGDDEPPTSGGGGFTLEIEEEEEHEEEDVPASPAAHNHISAPGAISLREMVELSHKTNTPASGSENESRSQYFSPKTPPPPPPLSKKPPAKKIKPLPNGEDGDAPPPPQNRPRRKAARRESRRIVSKYFASAAADEDGEEDE</sequence>
<evidence type="ECO:0000259" key="9">
    <source>
        <dbReference type="SMART" id="SM01032"/>
    </source>
</evidence>
<dbReference type="InterPro" id="IPR018326">
    <property type="entry name" value="Rad4_beta-hairpin_dom1"/>
</dbReference>
<feature type="domain" description="Rad4 beta-hairpin" evidence="9">
    <location>
        <begin position="628"/>
        <end position="702"/>
    </location>
</feature>
<dbReference type="AlphaFoldDB" id="A0A5J5ESK6"/>
<dbReference type="InterPro" id="IPR018327">
    <property type="entry name" value="BHD_2"/>
</dbReference>
<feature type="compositionally biased region" description="Polar residues" evidence="6">
    <location>
        <begin position="846"/>
        <end position="864"/>
    </location>
</feature>
<dbReference type="OrthoDB" id="300780at2759"/>
<feature type="compositionally biased region" description="Acidic residues" evidence="6">
    <location>
        <begin position="807"/>
        <end position="819"/>
    </location>
</feature>
<evidence type="ECO:0000259" key="8">
    <source>
        <dbReference type="SMART" id="SM01031"/>
    </source>
</evidence>
<dbReference type="InterPro" id="IPR018325">
    <property type="entry name" value="Rad4/PNGase_transGLS-fold"/>
</dbReference>
<dbReference type="SMART" id="SM01030">
    <property type="entry name" value="BHD_1"/>
    <property type="match status" value="1"/>
</dbReference>
<feature type="region of interest" description="Disordered" evidence="6">
    <location>
        <begin position="1"/>
        <end position="91"/>
    </location>
</feature>
<dbReference type="InterPro" id="IPR038765">
    <property type="entry name" value="Papain-like_cys_pep_sf"/>
</dbReference>
<dbReference type="InterPro" id="IPR018328">
    <property type="entry name" value="Rad4_beta-hairpin_dom3"/>
</dbReference>
<evidence type="ECO:0000256" key="3">
    <source>
        <dbReference type="ARBA" id="ARBA00022763"/>
    </source>
</evidence>
<dbReference type="GO" id="GO:0003697">
    <property type="term" value="F:single-stranded DNA binding"/>
    <property type="evidence" value="ECO:0007669"/>
    <property type="project" value="TreeGrafter"/>
</dbReference>
<comment type="subcellular location">
    <subcellularLocation>
        <location evidence="1">Nucleus</location>
    </subcellularLocation>
</comment>
<feature type="compositionally biased region" description="Acidic residues" evidence="6">
    <location>
        <begin position="60"/>
        <end position="80"/>
    </location>
</feature>
<name>A0A5J5ESK6_9PEZI</name>
<feature type="compositionally biased region" description="Low complexity" evidence="6">
    <location>
        <begin position="321"/>
        <end position="333"/>
    </location>
</feature>
<dbReference type="InterPro" id="IPR042488">
    <property type="entry name" value="Rad4_BHD3_sf"/>
</dbReference>
<feature type="compositionally biased region" description="Acidic residues" evidence="6">
    <location>
        <begin position="769"/>
        <end position="784"/>
    </location>
</feature>
<dbReference type="Proteomes" id="UP000326924">
    <property type="component" value="Unassembled WGS sequence"/>
</dbReference>
<dbReference type="GO" id="GO:0006298">
    <property type="term" value="P:mismatch repair"/>
    <property type="evidence" value="ECO:0007669"/>
    <property type="project" value="TreeGrafter"/>
</dbReference>
<organism evidence="10 11">
    <name type="scientific">Sphaerosporella brunnea</name>
    <dbReference type="NCBI Taxonomy" id="1250544"/>
    <lineage>
        <taxon>Eukaryota</taxon>
        <taxon>Fungi</taxon>
        <taxon>Dikarya</taxon>
        <taxon>Ascomycota</taxon>
        <taxon>Pezizomycotina</taxon>
        <taxon>Pezizomycetes</taxon>
        <taxon>Pezizales</taxon>
        <taxon>Pyronemataceae</taxon>
        <taxon>Sphaerosporella</taxon>
    </lineage>
</organism>
<dbReference type="SMART" id="SM01031">
    <property type="entry name" value="BHD_2"/>
    <property type="match status" value="1"/>
</dbReference>
<comment type="caution">
    <text evidence="10">The sequence shown here is derived from an EMBL/GenBank/DDBJ whole genome shotgun (WGS) entry which is preliminary data.</text>
</comment>
<dbReference type="Gene3D" id="2.20.20.110">
    <property type="entry name" value="Rad4, beta-hairpin domain BHD1"/>
    <property type="match status" value="1"/>
</dbReference>
<keyword evidence="11" id="KW-1185">Reference proteome</keyword>
<gene>
    <name evidence="10" type="ORF">FN846DRAFT_814676</name>
</gene>
<dbReference type="Gene3D" id="3.90.260.10">
    <property type="entry name" value="Transglutaminase-like"/>
    <property type="match status" value="1"/>
</dbReference>
<dbReference type="GO" id="GO:0005737">
    <property type="term" value="C:cytoplasm"/>
    <property type="evidence" value="ECO:0007669"/>
    <property type="project" value="TreeGrafter"/>
</dbReference>
<feature type="domain" description="Rad4 beta-hairpin" evidence="8">
    <location>
        <begin position="559"/>
        <end position="621"/>
    </location>
</feature>
<keyword evidence="3" id="KW-0227">DNA damage</keyword>
<comment type="similarity">
    <text evidence="2">Belongs to the XPC family.</text>
</comment>
<dbReference type="InterPro" id="IPR004583">
    <property type="entry name" value="DNA_repair_Rad4"/>
</dbReference>
<dbReference type="Pfam" id="PF10403">
    <property type="entry name" value="BHD_1"/>
    <property type="match status" value="1"/>
</dbReference>
<evidence type="ECO:0000256" key="1">
    <source>
        <dbReference type="ARBA" id="ARBA00004123"/>
    </source>
</evidence>
<feature type="region of interest" description="Disordered" evidence="6">
    <location>
        <begin position="767"/>
        <end position="932"/>
    </location>
</feature>
<proteinExistence type="inferred from homology"/>
<dbReference type="PANTHER" id="PTHR12135">
    <property type="entry name" value="DNA REPAIR PROTEIN XP-C / RAD4"/>
    <property type="match status" value="1"/>
</dbReference>
<dbReference type="SMART" id="SM01032">
    <property type="entry name" value="BHD_3"/>
    <property type="match status" value="1"/>
</dbReference>
<evidence type="ECO:0000256" key="5">
    <source>
        <dbReference type="ARBA" id="ARBA00023242"/>
    </source>
</evidence>
<reference evidence="10 11" key="1">
    <citation type="submission" date="2019-09" db="EMBL/GenBank/DDBJ databases">
        <title>Draft genome of the ectomycorrhizal ascomycete Sphaerosporella brunnea.</title>
        <authorList>
            <consortium name="DOE Joint Genome Institute"/>
            <person name="Benucci G.M."/>
            <person name="Marozzi G."/>
            <person name="Antonielli L."/>
            <person name="Sanchez S."/>
            <person name="Marco P."/>
            <person name="Wang X."/>
            <person name="Falini L.B."/>
            <person name="Barry K."/>
            <person name="Haridas S."/>
            <person name="Lipzen A."/>
            <person name="Labutti K."/>
            <person name="Grigoriev I.V."/>
            <person name="Murat C."/>
            <person name="Martin F."/>
            <person name="Albertini E."/>
            <person name="Donnini D."/>
            <person name="Bonito G."/>
        </authorList>
    </citation>
    <scope>NUCLEOTIDE SEQUENCE [LARGE SCALE GENOMIC DNA]</scope>
    <source>
        <strain evidence="10 11">Sb_GMNB300</strain>
    </source>
</reference>
<feature type="region of interest" description="Disordered" evidence="6">
    <location>
        <begin position="484"/>
        <end position="505"/>
    </location>
</feature>
<dbReference type="SUPFAM" id="SSF54001">
    <property type="entry name" value="Cysteine proteinases"/>
    <property type="match status" value="1"/>
</dbReference>
<evidence type="ECO:0000259" key="7">
    <source>
        <dbReference type="SMART" id="SM01030"/>
    </source>
</evidence>
<dbReference type="FunFam" id="3.30.70.2460:FF:000001">
    <property type="entry name" value="DNA repair protein Rad4 family"/>
    <property type="match status" value="1"/>
</dbReference>
<dbReference type="Gene3D" id="3.30.60.290">
    <property type="entry name" value="Rad4, beta-hairpin domain BHD2"/>
    <property type="match status" value="1"/>
</dbReference>
<dbReference type="GO" id="GO:0006289">
    <property type="term" value="P:nucleotide-excision repair"/>
    <property type="evidence" value="ECO:0007669"/>
    <property type="project" value="InterPro"/>
</dbReference>
<dbReference type="EMBL" id="VXIS01000141">
    <property type="protein sequence ID" value="KAA8901780.1"/>
    <property type="molecule type" value="Genomic_DNA"/>
</dbReference>
<dbReference type="InterPro" id="IPR036985">
    <property type="entry name" value="Transglutaminase-like_sf"/>
</dbReference>
<dbReference type="InParanoid" id="A0A5J5ESK6"/>
<dbReference type="PANTHER" id="PTHR12135:SF2">
    <property type="entry name" value="DNA REPAIR PROTEIN RAD34"/>
    <property type="match status" value="1"/>
</dbReference>
<dbReference type="Pfam" id="PF10405">
    <property type="entry name" value="BHD_3"/>
    <property type="match status" value="1"/>
</dbReference>
<dbReference type="GO" id="GO:0003684">
    <property type="term" value="F:damaged DNA binding"/>
    <property type="evidence" value="ECO:0007669"/>
    <property type="project" value="InterPro"/>
</dbReference>
<feature type="compositionally biased region" description="Basic residues" evidence="6">
    <location>
        <begin position="16"/>
        <end position="25"/>
    </location>
</feature>
<feature type="domain" description="Rad4 beta-hairpin" evidence="7">
    <location>
        <begin position="499"/>
        <end position="557"/>
    </location>
</feature>
<evidence type="ECO:0000313" key="10">
    <source>
        <dbReference type="EMBL" id="KAA8901780.1"/>
    </source>
</evidence>
<feature type="region of interest" description="Disordered" evidence="6">
    <location>
        <begin position="300"/>
        <end position="342"/>
    </location>
</feature>
<feature type="compositionally biased region" description="Pro residues" evidence="6">
    <location>
        <begin position="866"/>
        <end position="876"/>
    </location>
</feature>
<dbReference type="GO" id="GO:0071942">
    <property type="term" value="C:XPC complex"/>
    <property type="evidence" value="ECO:0007669"/>
    <property type="project" value="TreeGrafter"/>
</dbReference>
<dbReference type="Gene3D" id="3.30.70.2460">
    <property type="entry name" value="Rad4, beta-hairpin domain BHD3"/>
    <property type="match status" value="1"/>
</dbReference>
<feature type="compositionally biased region" description="Low complexity" evidence="6">
    <location>
        <begin position="44"/>
        <end position="56"/>
    </location>
</feature>